<feature type="region of interest" description="Disordered" evidence="1">
    <location>
        <begin position="265"/>
        <end position="288"/>
    </location>
</feature>
<evidence type="ECO:0008006" key="3">
    <source>
        <dbReference type="Google" id="ProtNLM"/>
    </source>
</evidence>
<reference evidence="2" key="1">
    <citation type="submission" date="2020-03" db="EMBL/GenBank/DDBJ databases">
        <title>The deep terrestrial virosphere.</title>
        <authorList>
            <person name="Holmfeldt K."/>
            <person name="Nilsson E."/>
            <person name="Simone D."/>
            <person name="Lopez-Fernandez M."/>
            <person name="Wu X."/>
            <person name="de Brujin I."/>
            <person name="Lundin D."/>
            <person name="Andersson A."/>
            <person name="Bertilsson S."/>
            <person name="Dopson M."/>
        </authorList>
    </citation>
    <scope>NUCLEOTIDE SEQUENCE</scope>
    <source>
        <strain evidence="2">MM415B02714</strain>
    </source>
</reference>
<sequence length="483" mass="49282">MPDRYTFGYLDASTPAGGDSPQVGDLWVDLSGGVAVMKCTSISPVTWVSAEITTHDLGGSQHNADTLANLNTKVSDATLDDSGDPRDPNNHASNHTDGTDDVADAVGDSGAGGTHGLVPAPGAGDTAAGKVLGAGATWIDHGSIGGLGDDDHTQYRLESADHSHQSSGAEAGKLDHGAALNGLTDNDHTQYALRSILTTLGDILYAGASAVWSRLAGNTTTTRKFLRQTGDGANSAAPAWDTLQAADIPDISSTYAVAAKGVTNGDSHDHSGGDGAQIDHGSIAGLTDDDHTQYQKESEKGANNGYCGLDASGLVGPTDLPAATDSAQGASELATAAETTTGTDAGRAVTPDGLAGSDYGKRTIIIKLIDDATALATGDGKFYFELPDFLAGWNLVEVKAYVSTVSSSGTPTYQIHNLTAAADILSTALTIDATENSSRTAATPAVINTSEDDVTAGDVYRIDKDVAGTGEKGDTITMVFQKP</sequence>
<dbReference type="EMBL" id="MT142795">
    <property type="protein sequence ID" value="QJA88667.1"/>
    <property type="molecule type" value="Genomic_DNA"/>
</dbReference>
<evidence type="ECO:0000256" key="1">
    <source>
        <dbReference type="SAM" id="MobiDB-lite"/>
    </source>
</evidence>
<proteinExistence type="predicted"/>
<protein>
    <recommendedName>
        <fullName evidence="3">Tail protein</fullName>
    </recommendedName>
</protein>
<evidence type="ECO:0000313" key="2">
    <source>
        <dbReference type="EMBL" id="QJA88667.1"/>
    </source>
</evidence>
<name>A0A6M3L260_9ZZZZ</name>
<gene>
    <name evidence="2" type="ORF">MM415B02714_0014</name>
</gene>
<feature type="region of interest" description="Disordered" evidence="1">
    <location>
        <begin position="75"/>
        <end position="122"/>
    </location>
</feature>
<organism evidence="2">
    <name type="scientific">viral metagenome</name>
    <dbReference type="NCBI Taxonomy" id="1070528"/>
    <lineage>
        <taxon>unclassified sequences</taxon>
        <taxon>metagenomes</taxon>
        <taxon>organismal metagenomes</taxon>
    </lineage>
</organism>
<accession>A0A6M3L260</accession>
<dbReference type="AlphaFoldDB" id="A0A6M3L260"/>